<keyword evidence="6 7" id="KW-0472">Membrane</keyword>
<keyword evidence="4 7" id="KW-0812">Transmembrane</keyword>
<dbReference type="GO" id="GO:0005381">
    <property type="term" value="F:iron ion transmembrane transporter activity"/>
    <property type="evidence" value="ECO:0007669"/>
    <property type="project" value="TreeGrafter"/>
</dbReference>
<dbReference type="PRINTS" id="PR00447">
    <property type="entry name" value="NATRESASSCMP"/>
</dbReference>
<organism evidence="8 9">
    <name type="scientific">Parelaphostrongylus tenuis</name>
    <name type="common">Meningeal worm</name>
    <dbReference type="NCBI Taxonomy" id="148309"/>
    <lineage>
        <taxon>Eukaryota</taxon>
        <taxon>Metazoa</taxon>
        <taxon>Ecdysozoa</taxon>
        <taxon>Nematoda</taxon>
        <taxon>Chromadorea</taxon>
        <taxon>Rhabditida</taxon>
        <taxon>Rhabditina</taxon>
        <taxon>Rhabditomorpha</taxon>
        <taxon>Strongyloidea</taxon>
        <taxon>Metastrongylidae</taxon>
        <taxon>Parelaphostrongylus</taxon>
    </lineage>
</organism>
<dbReference type="GO" id="GO:0010008">
    <property type="term" value="C:endosome membrane"/>
    <property type="evidence" value="ECO:0007669"/>
    <property type="project" value="TreeGrafter"/>
</dbReference>
<evidence type="ECO:0000256" key="4">
    <source>
        <dbReference type="ARBA" id="ARBA00022692"/>
    </source>
</evidence>
<dbReference type="Proteomes" id="UP001196413">
    <property type="component" value="Unassembled WGS sequence"/>
</dbReference>
<evidence type="ECO:0000256" key="6">
    <source>
        <dbReference type="ARBA" id="ARBA00023136"/>
    </source>
</evidence>
<proteinExistence type="inferred from homology"/>
<evidence type="ECO:0000256" key="7">
    <source>
        <dbReference type="SAM" id="Phobius"/>
    </source>
</evidence>
<evidence type="ECO:0000313" key="9">
    <source>
        <dbReference type="Proteomes" id="UP001196413"/>
    </source>
</evidence>
<sequence length="186" mass="21014">MEGFIQVSWPKWKRVLVTRAIAILPTLAVTFIANGVNNLTGMNDFLNCVQMVQLPFALIPIITFTSSQKIMHDFRSSRSFQIFALVAATIIIAINIYFIFDYVISSIGSEWFVLAILAIPTVVYVMFIGYLAVYCFVACDFVSETIKIRGFDFVREYENDAPWLSYTPQQNDGFQSSSSGLNQNNT</sequence>
<protein>
    <submittedName>
        <fullName evidence="8">Manganese transporter smf1</fullName>
    </submittedName>
</protein>
<dbReference type="PANTHER" id="PTHR11706:SF33">
    <property type="entry name" value="NATURAL RESISTANCE-ASSOCIATED MACROPHAGE PROTEIN 2"/>
    <property type="match status" value="1"/>
</dbReference>
<dbReference type="GO" id="GO:0015086">
    <property type="term" value="F:cadmium ion transmembrane transporter activity"/>
    <property type="evidence" value="ECO:0007669"/>
    <property type="project" value="TreeGrafter"/>
</dbReference>
<evidence type="ECO:0000313" key="8">
    <source>
        <dbReference type="EMBL" id="KAJ1363452.1"/>
    </source>
</evidence>
<feature type="transmembrane region" description="Helical" evidence="7">
    <location>
        <begin position="79"/>
        <end position="100"/>
    </location>
</feature>
<comment type="subcellular location">
    <subcellularLocation>
        <location evidence="1">Membrane</location>
        <topology evidence="1">Multi-pass membrane protein</topology>
    </subcellularLocation>
</comment>
<dbReference type="GO" id="GO:0005886">
    <property type="term" value="C:plasma membrane"/>
    <property type="evidence" value="ECO:0007669"/>
    <property type="project" value="TreeGrafter"/>
</dbReference>
<feature type="transmembrane region" description="Helical" evidence="7">
    <location>
        <begin position="112"/>
        <end position="139"/>
    </location>
</feature>
<dbReference type="AlphaFoldDB" id="A0AAD5MRV1"/>
<dbReference type="Pfam" id="PF01566">
    <property type="entry name" value="Nramp"/>
    <property type="match status" value="1"/>
</dbReference>
<keyword evidence="5 7" id="KW-1133">Transmembrane helix</keyword>
<keyword evidence="3" id="KW-0813">Transport</keyword>
<dbReference type="EMBL" id="JAHQIW010004725">
    <property type="protein sequence ID" value="KAJ1363452.1"/>
    <property type="molecule type" value="Genomic_DNA"/>
</dbReference>
<evidence type="ECO:0000256" key="1">
    <source>
        <dbReference type="ARBA" id="ARBA00004141"/>
    </source>
</evidence>
<keyword evidence="9" id="KW-1185">Reference proteome</keyword>
<dbReference type="PANTHER" id="PTHR11706">
    <property type="entry name" value="SOLUTE CARRIER PROTEIN FAMILY 11 MEMBER"/>
    <property type="match status" value="1"/>
</dbReference>
<accession>A0AAD5MRV1</accession>
<gene>
    <name evidence="8" type="primary">SMF1_2</name>
    <name evidence="8" type="ORF">KIN20_023325</name>
</gene>
<name>A0AAD5MRV1_PARTN</name>
<dbReference type="InterPro" id="IPR001046">
    <property type="entry name" value="NRAMP_fam"/>
</dbReference>
<reference evidence="8" key="1">
    <citation type="submission" date="2021-06" db="EMBL/GenBank/DDBJ databases">
        <title>Parelaphostrongylus tenuis whole genome reference sequence.</title>
        <authorList>
            <person name="Garwood T.J."/>
            <person name="Larsen P.A."/>
            <person name="Fountain-Jones N.M."/>
            <person name="Garbe J.R."/>
            <person name="Macchietto M.G."/>
            <person name="Kania S.A."/>
            <person name="Gerhold R.W."/>
            <person name="Richards J.E."/>
            <person name="Wolf T.M."/>
        </authorList>
    </citation>
    <scope>NUCLEOTIDE SEQUENCE</scope>
    <source>
        <strain evidence="8">MNPRO001-30</strain>
        <tissue evidence="8">Meninges</tissue>
    </source>
</reference>
<feature type="transmembrane region" description="Helical" evidence="7">
    <location>
        <begin position="16"/>
        <end position="37"/>
    </location>
</feature>
<comment type="similarity">
    <text evidence="2">Belongs to the NRAMP family.</text>
</comment>
<evidence type="ECO:0000256" key="3">
    <source>
        <dbReference type="ARBA" id="ARBA00022448"/>
    </source>
</evidence>
<evidence type="ECO:0000256" key="5">
    <source>
        <dbReference type="ARBA" id="ARBA00022989"/>
    </source>
</evidence>
<evidence type="ECO:0000256" key="2">
    <source>
        <dbReference type="ARBA" id="ARBA00006670"/>
    </source>
</evidence>
<comment type="caution">
    <text evidence="8">The sequence shown here is derived from an EMBL/GenBank/DDBJ whole genome shotgun (WGS) entry which is preliminary data.</text>
</comment>
<feature type="transmembrane region" description="Helical" evidence="7">
    <location>
        <begin position="49"/>
        <end position="67"/>
    </location>
</feature>
<dbReference type="GO" id="GO:0005384">
    <property type="term" value="F:manganese ion transmembrane transporter activity"/>
    <property type="evidence" value="ECO:0007669"/>
    <property type="project" value="TreeGrafter"/>
</dbReference>